<proteinExistence type="inferred from homology"/>
<dbReference type="EMBL" id="QNUK01000032">
    <property type="protein sequence ID" value="KAF5906537.1"/>
    <property type="molecule type" value="Genomic_DNA"/>
</dbReference>
<dbReference type="InterPro" id="IPR042532">
    <property type="entry name" value="EXOC3/Sec6_C"/>
</dbReference>
<evidence type="ECO:0000256" key="1">
    <source>
        <dbReference type="ARBA" id="ARBA00009447"/>
    </source>
</evidence>
<sequence length="1289" mass="148293">VPQDSVSTNGTVGEQPSPETAHGAEAQEKVKHKRWISGISKKKSSKKKQKEDSPDVPVVFDFNQNVEQNHLAEASQQLLKREKHLFGPQLSAEEVSCTDDQKDSLHKDYETLMLHLWMAVNDSFNKENQEKLRSAVQAIGEQEEQDRHWTEADEDKHPCWRPLKCREIHDTMLKKIVEVRLQQANEEENGTDKLSTSLKREVCRMGKRIRKDLLHVVEDVQQCYTPEFGICNMYVQLYHQAFSTKLMEITRTNIELQDIAYILFWIHDYYPNDILQQNELKPHINTESLGALFPGEELKSLEKQYLSLKEVEVGTWLTNALKKEEEIWQKSDKLELFDGCFFSNLAVDVIPIVDGAMKEAMDILSNRNDAQTILLPLKSFLVSYKKSITELIKGKNTNITDNLKGSLVSIKQLREYIEKHDNLSDEVKETLLSILSEMKNSCDCHFLNPIHKDLKEHYRKLWTPGWLAESHTIIKDLLSILQNMVQEFRDIQPDCKKELLGQLHSEVMTKYVRRMLKGKLKLKDKDDQEAAARFLCEDSAIINTTFMQMGSEEKWLSRILPKLSEVVRLQDPGALQLEIVTLARAYPDISESQVLALLTLKANLSKENMRSIKKSLNEHRDSLSTEPTPAFFSKILVKNQVLRLTMINSMDTIKPLADTNTNNGNTACSKEHNGTNGDSISVVIIKETKKSSAGSAKVLNHLFKTKKFGKKHSSKCNPEHSGAVGASTEMVKLTSKSESSSAGHLLTLMLKTKKSGKKSSKSSPNLLEFSQNLEKGYLAEASQQLLEKEKGLFILQSSAKDESSTEDKIKALREDYEILMEHLKMAVHNSFIMDSQDVLRSAIMAIVQQEDQDRLWEEAAEEPPSWRPMRCLQIHDTILKEVVEIRLKQVNEEELEEGERLKREVLQIGSVIQSDLLQVVNHVQGCYSSDFNVCNIYAQLYHQAFSTKLRKLLQFSVTLEDYRFILQQINCYSKNILQQDELKPHIKADSLGSLLSEEDHNSLEEQYLSHKEKEVNTRLSTALKLKEADWQANKKPELDEYYFCNLAFDVIGVIDGAINKIAFLLGNEKGQTLVLQLDSFLLGYKNSMAEYLKAQQLNLNETLKAELFNISRIREYIEKQENLPDEVKVAWLASVSELRDDCHSYFLLAIHKELKVVYCKLWTPAWFSEHEKIIEQLEDTLMEKINSLKGLHGDCQKELLTQLHFEVMIEYVRRMLKRKLKLKNKHDQEAAAHFLCEDSNRINTLFDRNRSEKEWLSEILPRVSEVIKEQDPESLELEICVLLKHHPDL</sequence>
<dbReference type="GO" id="GO:0006887">
    <property type="term" value="P:exocytosis"/>
    <property type="evidence" value="ECO:0007669"/>
    <property type="project" value="InterPro"/>
</dbReference>
<dbReference type="PANTHER" id="PTHR21292">
    <property type="entry name" value="EXOCYST COMPLEX COMPONENT SEC6-RELATED"/>
    <property type="match status" value="1"/>
</dbReference>
<evidence type="ECO:0000313" key="4">
    <source>
        <dbReference type="Proteomes" id="UP000727407"/>
    </source>
</evidence>
<keyword evidence="4" id="KW-1185">Reference proteome</keyword>
<feature type="region of interest" description="Disordered" evidence="2">
    <location>
        <begin position="1"/>
        <end position="56"/>
    </location>
</feature>
<comment type="similarity">
    <text evidence="1">Belongs to the SEC6 family.</text>
</comment>
<dbReference type="OrthoDB" id="190098at2759"/>
<accession>A0A8J4USV9</accession>
<comment type="caution">
    <text evidence="3">The sequence shown here is derived from an EMBL/GenBank/DDBJ whole genome shotgun (WGS) entry which is preliminary data.</text>
</comment>
<dbReference type="Pfam" id="PF06046">
    <property type="entry name" value="Sec6"/>
    <property type="match status" value="2"/>
</dbReference>
<evidence type="ECO:0000256" key="2">
    <source>
        <dbReference type="SAM" id="MobiDB-lite"/>
    </source>
</evidence>
<protein>
    <submittedName>
        <fullName evidence="3">Tumor necrosis factor alpha-induced protein 2-like</fullName>
    </submittedName>
</protein>
<feature type="non-terminal residue" evidence="3">
    <location>
        <position position="1"/>
    </location>
</feature>
<dbReference type="GO" id="GO:0000145">
    <property type="term" value="C:exocyst"/>
    <property type="evidence" value="ECO:0007669"/>
    <property type="project" value="InterPro"/>
</dbReference>
<dbReference type="GO" id="GO:0051601">
    <property type="term" value="P:exocyst localization"/>
    <property type="evidence" value="ECO:0007669"/>
    <property type="project" value="TreeGrafter"/>
</dbReference>
<dbReference type="Gene3D" id="1.10.357.70">
    <property type="entry name" value="Exocyst complex component Sec6, C-terminal domain"/>
    <property type="match status" value="2"/>
</dbReference>
<dbReference type="PANTHER" id="PTHR21292:SF4">
    <property type="entry name" value="TUMOR NECROSIS FACTOR ALPHA-INDUCED PROTEIN 2"/>
    <property type="match status" value="1"/>
</dbReference>
<feature type="compositionally biased region" description="Basic residues" evidence="2">
    <location>
        <begin position="30"/>
        <end position="48"/>
    </location>
</feature>
<organism evidence="3 4">
    <name type="scientific">Clarias magur</name>
    <name type="common">Asian catfish</name>
    <name type="synonym">Macropteronotus magur</name>
    <dbReference type="NCBI Taxonomy" id="1594786"/>
    <lineage>
        <taxon>Eukaryota</taxon>
        <taxon>Metazoa</taxon>
        <taxon>Chordata</taxon>
        <taxon>Craniata</taxon>
        <taxon>Vertebrata</taxon>
        <taxon>Euteleostomi</taxon>
        <taxon>Actinopterygii</taxon>
        <taxon>Neopterygii</taxon>
        <taxon>Teleostei</taxon>
        <taxon>Ostariophysi</taxon>
        <taxon>Siluriformes</taxon>
        <taxon>Clariidae</taxon>
        <taxon>Clarias</taxon>
    </lineage>
</organism>
<dbReference type="Proteomes" id="UP000727407">
    <property type="component" value="Unassembled WGS sequence"/>
</dbReference>
<feature type="non-terminal residue" evidence="3">
    <location>
        <position position="1289"/>
    </location>
</feature>
<name>A0A8J4USV9_CLAMG</name>
<evidence type="ECO:0000313" key="3">
    <source>
        <dbReference type="EMBL" id="KAF5906537.1"/>
    </source>
</evidence>
<reference evidence="3" key="1">
    <citation type="submission" date="2020-07" db="EMBL/GenBank/DDBJ databases">
        <title>Clarias magur genome sequencing, assembly and annotation.</title>
        <authorList>
            <person name="Kushwaha B."/>
            <person name="Kumar R."/>
            <person name="Das P."/>
            <person name="Joshi C.G."/>
            <person name="Kumar D."/>
            <person name="Nagpure N.S."/>
            <person name="Pandey M."/>
            <person name="Agarwal S."/>
            <person name="Srivastava S."/>
            <person name="Singh M."/>
            <person name="Sahoo L."/>
            <person name="Jayasankar P."/>
            <person name="Meher P.K."/>
            <person name="Koringa P.G."/>
            <person name="Iquebal M.A."/>
            <person name="Das S.P."/>
            <person name="Bit A."/>
            <person name="Patnaik S."/>
            <person name="Patel N."/>
            <person name="Shah T.M."/>
            <person name="Hinsu A."/>
            <person name="Jena J.K."/>
        </authorList>
    </citation>
    <scope>NUCLEOTIDE SEQUENCE</scope>
    <source>
        <strain evidence="3">CIFAMagur01</strain>
        <tissue evidence="3">Testis</tissue>
    </source>
</reference>
<dbReference type="InterPro" id="IPR010326">
    <property type="entry name" value="EXOC3/Sec6"/>
</dbReference>
<dbReference type="GO" id="GO:0000149">
    <property type="term" value="F:SNARE binding"/>
    <property type="evidence" value="ECO:0007669"/>
    <property type="project" value="TreeGrafter"/>
</dbReference>
<gene>
    <name evidence="3" type="ORF">DAT39_003788</name>
</gene>
<feature type="compositionally biased region" description="Polar residues" evidence="2">
    <location>
        <begin position="1"/>
        <end position="18"/>
    </location>
</feature>